<evidence type="ECO:0000313" key="4">
    <source>
        <dbReference type="Proteomes" id="UP000002277"/>
    </source>
</evidence>
<reference evidence="3" key="2">
    <citation type="submission" date="2025-09" db="UniProtKB">
        <authorList>
            <consortium name="Ensembl"/>
        </authorList>
    </citation>
    <scope>IDENTIFICATION</scope>
</reference>
<dbReference type="InParanoid" id="H2RF20"/>
<keyword evidence="4" id="KW-1185">Reference proteome</keyword>
<dbReference type="PANTHER" id="PTHR31813">
    <property type="entry name" value="PROLINE-RICH PROTEIN 23B"/>
    <property type="match status" value="1"/>
</dbReference>
<evidence type="ECO:0000256" key="2">
    <source>
        <dbReference type="SAM" id="MobiDB-lite"/>
    </source>
</evidence>
<feature type="compositionally biased region" description="Polar residues" evidence="2">
    <location>
        <begin position="41"/>
        <end position="69"/>
    </location>
</feature>
<dbReference type="HOGENOM" id="CLU_1207244_0_0_1"/>
<dbReference type="PANTHER" id="PTHR31813:SF3">
    <property type="entry name" value="PROLINE-RICH PROTEIN 23D1-RELATED"/>
    <property type="match status" value="1"/>
</dbReference>
<organism evidence="3 4">
    <name type="scientific">Pan troglodytes</name>
    <name type="common">Chimpanzee</name>
    <dbReference type="NCBI Taxonomy" id="9598"/>
    <lineage>
        <taxon>Eukaryota</taxon>
        <taxon>Metazoa</taxon>
        <taxon>Chordata</taxon>
        <taxon>Craniata</taxon>
        <taxon>Vertebrata</taxon>
        <taxon>Euteleostomi</taxon>
        <taxon>Mammalia</taxon>
        <taxon>Eutheria</taxon>
        <taxon>Euarchontoglires</taxon>
        <taxon>Primates</taxon>
        <taxon>Haplorrhini</taxon>
        <taxon>Catarrhini</taxon>
        <taxon>Hominidae</taxon>
        <taxon>Pan</taxon>
    </lineage>
</organism>
<feature type="region of interest" description="Disordered" evidence="2">
    <location>
        <begin position="13"/>
        <end position="69"/>
    </location>
</feature>
<dbReference type="Proteomes" id="UP000002277">
    <property type="component" value="Unplaced"/>
</dbReference>
<reference evidence="3" key="1">
    <citation type="submission" date="2025-08" db="UniProtKB">
        <authorList>
            <consortium name="Ensembl"/>
        </authorList>
    </citation>
    <scope>IDENTIFICATION</scope>
</reference>
<dbReference type="AlphaFoldDB" id="H2RF20"/>
<dbReference type="Bgee" id="ENSPTRG00000040625">
    <property type="expression patterns" value="Expressed in testis"/>
</dbReference>
<name>H2RF20_PANTR</name>
<dbReference type="eggNOG" id="ENOG502TEGA">
    <property type="taxonomic scope" value="Eukaryota"/>
</dbReference>
<evidence type="ECO:0000256" key="1">
    <source>
        <dbReference type="ARBA" id="ARBA00009113"/>
    </source>
</evidence>
<protein>
    <submittedName>
        <fullName evidence="3">Uncharacterized protein</fullName>
    </submittedName>
</protein>
<dbReference type="OMA" id="ECHAQDG"/>
<proteinExistence type="inferred from homology"/>
<evidence type="ECO:0000313" key="3">
    <source>
        <dbReference type="Ensembl" id="ENSPTRP00000060112.2"/>
    </source>
</evidence>
<accession>H2RF20</accession>
<sequence length="264" mass="29126">MYGYWRQRSLSDSWTESQNVNEGESSLATTQMNPPKRRQVEQGTNIGAKTPSIPGNSCPSQKPPQISSYQDSSNEELIIVLEQGTEVRLSLEEVILILAPETALQLTVENTVLVISPVQIQYIMPSVDDFSLECHAQDGDISDMKGENVPLSPAEEREAAPLYHQPLMISPANHKAGISPFLLVTPLCIPCCLAAFPQRYPLPPTSSPVGHPRPANSSFSLHGMELLCTSSLSRMPPSPTPGPQIYHRVHHRPPSRAQRCLFRK</sequence>
<feature type="compositionally biased region" description="Polar residues" evidence="2">
    <location>
        <begin position="13"/>
        <end position="33"/>
    </location>
</feature>
<comment type="similarity">
    <text evidence="1">Belongs to the PRR23 family.</text>
</comment>
<dbReference type="GeneTree" id="ENSGT00950000184712"/>
<feature type="region of interest" description="Disordered" evidence="2">
    <location>
        <begin position="235"/>
        <end position="255"/>
    </location>
</feature>
<dbReference type="Ensembl" id="ENSPTRT00000076242.2">
    <property type="protein sequence ID" value="ENSPTRP00000060112.2"/>
    <property type="gene ID" value="ENSPTRG00000040625.2"/>
</dbReference>